<dbReference type="InParanoid" id="A0A1Y2CDB2"/>
<name>A0A1Y2CDB2_9BASI</name>
<protein>
    <submittedName>
        <fullName evidence="1">Uncharacterized protein</fullName>
    </submittedName>
</protein>
<evidence type="ECO:0000313" key="1">
    <source>
        <dbReference type="EMBL" id="ORY45029.1"/>
    </source>
</evidence>
<proteinExistence type="predicted"/>
<keyword evidence="2" id="KW-1185">Reference proteome</keyword>
<dbReference type="Proteomes" id="UP000193467">
    <property type="component" value="Unassembled WGS sequence"/>
</dbReference>
<accession>A0A1Y2CDB2</accession>
<reference evidence="1 2" key="1">
    <citation type="submission" date="2016-07" db="EMBL/GenBank/DDBJ databases">
        <title>Pervasive Adenine N6-methylation of Active Genes in Fungi.</title>
        <authorList>
            <consortium name="DOE Joint Genome Institute"/>
            <person name="Mondo S.J."/>
            <person name="Dannebaum R.O."/>
            <person name="Kuo R.C."/>
            <person name="Labutti K."/>
            <person name="Haridas S."/>
            <person name="Kuo A."/>
            <person name="Salamov A."/>
            <person name="Ahrendt S.R."/>
            <person name="Lipzen A."/>
            <person name="Sullivan W."/>
            <person name="Andreopoulos W.B."/>
            <person name="Clum A."/>
            <person name="Lindquist E."/>
            <person name="Daum C."/>
            <person name="Ramamoorthy G.K."/>
            <person name="Gryganskyi A."/>
            <person name="Culley D."/>
            <person name="Magnuson J.K."/>
            <person name="James T.Y."/>
            <person name="O'Malley M.A."/>
            <person name="Stajich J.E."/>
            <person name="Spatafora J.W."/>
            <person name="Visel A."/>
            <person name="Grigoriev I.V."/>
        </authorList>
    </citation>
    <scope>NUCLEOTIDE SEQUENCE [LARGE SCALE GENOMIC DNA]</scope>
    <source>
        <strain evidence="1 2">62-1032</strain>
    </source>
</reference>
<gene>
    <name evidence="1" type="ORF">BCR35DRAFT_35000</name>
</gene>
<dbReference type="EMBL" id="MCGR01000124">
    <property type="protein sequence ID" value="ORY45029.1"/>
    <property type="molecule type" value="Genomic_DNA"/>
</dbReference>
<comment type="caution">
    <text evidence="1">The sequence shown here is derived from an EMBL/GenBank/DDBJ whole genome shotgun (WGS) entry which is preliminary data.</text>
</comment>
<evidence type="ECO:0000313" key="2">
    <source>
        <dbReference type="Proteomes" id="UP000193467"/>
    </source>
</evidence>
<sequence>MLGQLDGLKYIERVCEEGTDLTPCSHPSFQLSSFKTEYEIGAPFFHFLLHNSHSTLTSFEFLSDPGDHWDLSLSSPSNPSRSTSAEDGRSAGAAAASELYLPSILATISVVSSCGRMRLTRRQICPHRRSTTKSPSCTISLWPSRHSSSKTSFFPTPISSSSFRFPPSFLPFATSS</sequence>
<dbReference type="AlphaFoldDB" id="A0A1Y2CDB2"/>
<organism evidence="1 2">
    <name type="scientific">Leucosporidium creatinivorum</name>
    <dbReference type="NCBI Taxonomy" id="106004"/>
    <lineage>
        <taxon>Eukaryota</taxon>
        <taxon>Fungi</taxon>
        <taxon>Dikarya</taxon>
        <taxon>Basidiomycota</taxon>
        <taxon>Pucciniomycotina</taxon>
        <taxon>Microbotryomycetes</taxon>
        <taxon>Leucosporidiales</taxon>
        <taxon>Leucosporidium</taxon>
    </lineage>
</organism>